<dbReference type="GO" id="GO:0005886">
    <property type="term" value="C:plasma membrane"/>
    <property type="evidence" value="ECO:0007669"/>
    <property type="project" value="TreeGrafter"/>
</dbReference>
<dbReference type="GO" id="GO:0005783">
    <property type="term" value="C:endoplasmic reticulum"/>
    <property type="evidence" value="ECO:0007669"/>
    <property type="project" value="TreeGrafter"/>
</dbReference>
<protein>
    <submittedName>
        <fullName evidence="12">Family A G protein-coupled receptor-like protein</fullName>
    </submittedName>
</protein>
<evidence type="ECO:0000256" key="7">
    <source>
        <dbReference type="ARBA" id="ARBA00022989"/>
    </source>
</evidence>
<evidence type="ECO:0000313" key="12">
    <source>
        <dbReference type="EMBL" id="PWN24022.1"/>
    </source>
</evidence>
<evidence type="ECO:0000256" key="5">
    <source>
        <dbReference type="ARBA" id="ARBA00022692"/>
    </source>
</evidence>
<evidence type="ECO:0000256" key="3">
    <source>
        <dbReference type="ARBA" id="ARBA00022543"/>
    </source>
</evidence>
<dbReference type="PANTHER" id="PTHR28286">
    <property type="match status" value="1"/>
</dbReference>
<evidence type="ECO:0000256" key="4">
    <source>
        <dbReference type="ARBA" id="ARBA00022606"/>
    </source>
</evidence>
<keyword evidence="10 12" id="KW-0675">Receptor</keyword>
<dbReference type="PROSITE" id="PS00950">
    <property type="entry name" value="BACTERIAL_OPSIN_1"/>
    <property type="match status" value="1"/>
</dbReference>
<dbReference type="GO" id="GO:0007602">
    <property type="term" value="P:phototransduction"/>
    <property type="evidence" value="ECO:0007669"/>
    <property type="project" value="UniProtKB-KW"/>
</dbReference>
<dbReference type="GO" id="GO:0009881">
    <property type="term" value="F:photoreceptor activity"/>
    <property type="evidence" value="ECO:0007669"/>
    <property type="project" value="UniProtKB-KW"/>
</dbReference>
<dbReference type="RefSeq" id="XP_025351182.1">
    <property type="nucleotide sequence ID" value="XM_025491421.1"/>
</dbReference>
<evidence type="ECO:0000256" key="6">
    <source>
        <dbReference type="ARBA" id="ARBA00022925"/>
    </source>
</evidence>
<keyword evidence="3" id="KW-0600">Photoreceptor protein</keyword>
<evidence type="ECO:0000256" key="10">
    <source>
        <dbReference type="ARBA" id="ARBA00023170"/>
    </source>
</evidence>
<keyword evidence="13" id="KW-1185">Reference proteome</keyword>
<evidence type="ECO:0000313" key="13">
    <source>
        <dbReference type="Proteomes" id="UP000245942"/>
    </source>
</evidence>
<evidence type="ECO:0000256" key="8">
    <source>
        <dbReference type="ARBA" id="ARBA00022991"/>
    </source>
</evidence>
<dbReference type="GeneID" id="37013155"/>
<proteinExistence type="inferred from homology"/>
<dbReference type="EMBL" id="KZ819321">
    <property type="protein sequence ID" value="PWN24022.1"/>
    <property type="molecule type" value="Genomic_DNA"/>
</dbReference>
<gene>
    <name evidence="12" type="ORF">BCV69DRAFT_279927</name>
</gene>
<keyword evidence="9 11" id="KW-0472">Membrane</keyword>
<name>A0A316UFJ9_9BASI</name>
<feature type="transmembrane region" description="Helical" evidence="11">
    <location>
        <begin position="169"/>
        <end position="187"/>
    </location>
</feature>
<keyword evidence="8" id="KW-0157">Chromophore</keyword>
<feature type="transmembrane region" description="Helical" evidence="11">
    <location>
        <begin position="73"/>
        <end position="94"/>
    </location>
</feature>
<feature type="transmembrane region" description="Helical" evidence="11">
    <location>
        <begin position="238"/>
        <end position="258"/>
    </location>
</feature>
<dbReference type="PANTHER" id="PTHR28286:SF2">
    <property type="entry name" value="BACTERIORHODOPSIN _OPSIN, NOPA (EUROFUNG)"/>
    <property type="match status" value="1"/>
</dbReference>
<keyword evidence="7 11" id="KW-1133">Transmembrane helix</keyword>
<dbReference type="PRINTS" id="PR00251">
    <property type="entry name" value="BACTRLOPSIN"/>
</dbReference>
<evidence type="ECO:0000256" key="1">
    <source>
        <dbReference type="ARBA" id="ARBA00004141"/>
    </source>
</evidence>
<keyword evidence="5 11" id="KW-0812">Transmembrane</keyword>
<dbReference type="Proteomes" id="UP000245942">
    <property type="component" value="Unassembled WGS sequence"/>
</dbReference>
<dbReference type="InterPro" id="IPR001425">
    <property type="entry name" value="Arc/bac/fun_rhodopsins"/>
</dbReference>
<reference evidence="12 13" key="1">
    <citation type="journal article" date="2018" name="Mol. Biol. Evol.">
        <title>Broad Genomic Sampling Reveals a Smut Pathogenic Ancestry of the Fungal Clade Ustilaginomycotina.</title>
        <authorList>
            <person name="Kijpornyongpan T."/>
            <person name="Mondo S.J."/>
            <person name="Barry K."/>
            <person name="Sandor L."/>
            <person name="Lee J."/>
            <person name="Lipzen A."/>
            <person name="Pangilinan J."/>
            <person name="LaButti K."/>
            <person name="Hainaut M."/>
            <person name="Henrissat B."/>
            <person name="Grigoriev I.V."/>
            <person name="Spatafora J.W."/>
            <person name="Aime M.C."/>
        </authorList>
    </citation>
    <scope>NUCLEOTIDE SEQUENCE [LARGE SCALE GENOMIC DNA]</scope>
    <source>
        <strain evidence="12 13">MCA 4718</strain>
    </source>
</reference>
<dbReference type="SUPFAM" id="SSF81321">
    <property type="entry name" value="Family A G protein-coupled receptor-like"/>
    <property type="match status" value="1"/>
</dbReference>
<keyword evidence="4" id="KW-0716">Sensory transduction</keyword>
<feature type="transmembrane region" description="Helical" evidence="11">
    <location>
        <begin position="208"/>
        <end position="226"/>
    </location>
</feature>
<comment type="similarity">
    <text evidence="2">Belongs to the archaeal/bacterial/fungal opsin family.</text>
</comment>
<evidence type="ECO:0000256" key="9">
    <source>
        <dbReference type="ARBA" id="ARBA00023136"/>
    </source>
</evidence>
<evidence type="ECO:0000256" key="11">
    <source>
        <dbReference type="SAM" id="Phobius"/>
    </source>
</evidence>
<dbReference type="SMART" id="SM01021">
    <property type="entry name" value="Bac_rhodopsin"/>
    <property type="match status" value="1"/>
</dbReference>
<dbReference type="OrthoDB" id="536545at2759"/>
<dbReference type="AlphaFoldDB" id="A0A316UFJ9"/>
<dbReference type="GO" id="GO:0005216">
    <property type="term" value="F:monoatomic ion channel activity"/>
    <property type="evidence" value="ECO:0007669"/>
    <property type="project" value="InterPro"/>
</dbReference>
<comment type="subcellular location">
    <subcellularLocation>
        <location evidence="1">Membrane</location>
        <topology evidence="1">Multi-pass membrane protein</topology>
    </subcellularLocation>
</comment>
<sequence length="292" mass="32139">MNTYFDQFAYAVAKKHDGGIGIPEPIDPDLHHPESITKAGETYLWVVFGIMTAGFLGFTALSQKVSYRYRTLYVTTLLINAIAAVSYFVMASGLGKTIVNADPHSWSSVREVYYARYLDWLFTTPLLLLDITLLAGLPVGEIIIVVIADIMMVVTGLIAGLHPSLKYRWGFYGISCLAMLFVFYVLVTSARSYAFLRSPKVGNLFNQVSLALLVVWSLYPVVWAFSEGTGKFTADQEVLAFAILDVIAKPIWGAWVIFGTPEEGHVILPESLATPVGSNYGSLSQEARSEDA</sequence>
<dbReference type="Pfam" id="PF01036">
    <property type="entry name" value="Bac_rhodopsin"/>
    <property type="match status" value="1"/>
</dbReference>
<dbReference type="InterPro" id="IPR018229">
    <property type="entry name" value="Rhodopsin_retinal_BS"/>
</dbReference>
<organism evidence="12 13">
    <name type="scientific">Pseudomicrostroma glucosiphilum</name>
    <dbReference type="NCBI Taxonomy" id="1684307"/>
    <lineage>
        <taxon>Eukaryota</taxon>
        <taxon>Fungi</taxon>
        <taxon>Dikarya</taxon>
        <taxon>Basidiomycota</taxon>
        <taxon>Ustilaginomycotina</taxon>
        <taxon>Exobasidiomycetes</taxon>
        <taxon>Microstromatales</taxon>
        <taxon>Microstromatales incertae sedis</taxon>
        <taxon>Pseudomicrostroma</taxon>
    </lineage>
</organism>
<evidence type="ECO:0000256" key="2">
    <source>
        <dbReference type="ARBA" id="ARBA00008130"/>
    </source>
</evidence>
<dbReference type="FunFam" id="1.20.1070.10:FF:000160">
    <property type="entry name" value="Related to Opsin-1"/>
    <property type="match status" value="1"/>
</dbReference>
<feature type="transmembrane region" description="Helical" evidence="11">
    <location>
        <begin position="42"/>
        <end position="61"/>
    </location>
</feature>
<dbReference type="Gene3D" id="1.20.1070.10">
    <property type="entry name" value="Rhodopsin 7-helix transmembrane proteins"/>
    <property type="match status" value="1"/>
</dbReference>
<keyword evidence="6" id="KW-0681">Retinal protein</keyword>
<accession>A0A316UFJ9</accession>